<feature type="compositionally biased region" description="Polar residues" evidence="1">
    <location>
        <begin position="261"/>
        <end position="280"/>
    </location>
</feature>
<dbReference type="AlphaFoldDB" id="A0AAN6XCE0"/>
<feature type="compositionally biased region" description="Pro residues" evidence="1">
    <location>
        <begin position="76"/>
        <end position="88"/>
    </location>
</feature>
<keyword evidence="3" id="KW-1185">Reference proteome</keyword>
<feature type="compositionally biased region" description="Low complexity" evidence="1">
    <location>
        <begin position="410"/>
        <end position="434"/>
    </location>
</feature>
<reference evidence="2" key="2">
    <citation type="submission" date="2023-05" db="EMBL/GenBank/DDBJ databases">
        <authorList>
            <consortium name="Lawrence Berkeley National Laboratory"/>
            <person name="Steindorff A."/>
            <person name="Hensen N."/>
            <person name="Bonometti L."/>
            <person name="Westerberg I."/>
            <person name="Brannstrom I.O."/>
            <person name="Guillou S."/>
            <person name="Cros-Aarteil S."/>
            <person name="Calhoun S."/>
            <person name="Haridas S."/>
            <person name="Kuo A."/>
            <person name="Mondo S."/>
            <person name="Pangilinan J."/>
            <person name="Riley R."/>
            <person name="Labutti K."/>
            <person name="Andreopoulos B."/>
            <person name="Lipzen A."/>
            <person name="Chen C."/>
            <person name="Yanf M."/>
            <person name="Daum C."/>
            <person name="Ng V."/>
            <person name="Clum A."/>
            <person name="Ohm R."/>
            <person name="Martin F."/>
            <person name="Silar P."/>
            <person name="Natvig D."/>
            <person name="Lalanne C."/>
            <person name="Gautier V."/>
            <person name="Ament-Velasquez S.L."/>
            <person name="Kruys A."/>
            <person name="Hutchinson M.I."/>
            <person name="Powell A.J."/>
            <person name="Barry K."/>
            <person name="Miller A.N."/>
            <person name="Grigoriev I.V."/>
            <person name="Debuchy R."/>
            <person name="Gladieux P."/>
            <person name="Thoren M.H."/>
            <person name="Johannesson H."/>
        </authorList>
    </citation>
    <scope>NUCLEOTIDE SEQUENCE</scope>
    <source>
        <strain evidence="2">CBS 315.58</strain>
    </source>
</reference>
<gene>
    <name evidence="2" type="ORF">QBC40DRAFT_235205</name>
</gene>
<feature type="region of interest" description="Disordered" evidence="1">
    <location>
        <begin position="72"/>
        <end position="168"/>
    </location>
</feature>
<evidence type="ECO:0000313" key="3">
    <source>
        <dbReference type="Proteomes" id="UP001303160"/>
    </source>
</evidence>
<accession>A0AAN6XCE0</accession>
<feature type="compositionally biased region" description="Polar residues" evidence="1">
    <location>
        <begin position="90"/>
        <end position="99"/>
    </location>
</feature>
<sequence>MPHLGWIPLASNDREVSGYVFCKSCELSEQNTDLAQDYCLHHRPGPDETPEEIQVEHAIKTTLLAEVQKLGIQGSPMPPADPPRPQQPPSGTEENTQGNEPAVSRPPSPPKPKQHCPSESSQQVVRAKPSTSIHSKPRSDRKGPGRRAENLRPYLANPPPIPLRGERPDPEEMARYGVIIPKIPLIPGVRPSKQPGKIAAELAMNKALRKCTNCHRYVEDGEYSKCCACRRAGNERAKRYQARKREQKEQREAALGRAPQLGTNSKECGQDTAPRTPSDLPTITTAAALASTQGRSNAETKDGMYMALIDRLELVHRRSGDQRAPAGESSRSHDINLEILDKLTGIRLLMTAPSPERRQTPPAPAQQEHSQGTEQKESPQQPERHHRTPPREQLHYYSNDYFAPSHHHTPQGGPSETSSSSIPTPAQSSPFSSRNSRDSSRYRSETISRGQEPQLRPLPAGAPPEQWPSSPTWHSTSVIPELPSRAFRPALPPTHQTTGPSPLMALWRASPQYRCLGLVDSEDDGDEQGRDGIGHDQDRHRSDVFGDNRGSNSNSNIDVSPGWVDGPSRELVDAAGLVDPALMYQSVDHDDVDLGYWLNLSELEKGSD</sequence>
<feature type="compositionally biased region" description="Polar residues" evidence="1">
    <location>
        <begin position="367"/>
        <end position="381"/>
    </location>
</feature>
<feature type="compositionally biased region" description="Basic and acidic residues" evidence="1">
    <location>
        <begin position="527"/>
        <end position="546"/>
    </location>
</feature>
<feature type="compositionally biased region" description="Polar residues" evidence="1">
    <location>
        <begin position="119"/>
        <end position="134"/>
    </location>
</feature>
<evidence type="ECO:0000313" key="2">
    <source>
        <dbReference type="EMBL" id="KAK4196037.1"/>
    </source>
</evidence>
<proteinExistence type="predicted"/>
<feature type="region of interest" description="Disordered" evidence="1">
    <location>
        <begin position="518"/>
        <end position="563"/>
    </location>
</feature>
<feature type="region of interest" description="Disordered" evidence="1">
    <location>
        <begin position="240"/>
        <end position="280"/>
    </location>
</feature>
<evidence type="ECO:0000256" key="1">
    <source>
        <dbReference type="SAM" id="MobiDB-lite"/>
    </source>
</evidence>
<feature type="compositionally biased region" description="Polar residues" evidence="1">
    <location>
        <begin position="549"/>
        <end position="558"/>
    </location>
</feature>
<feature type="compositionally biased region" description="Basic and acidic residues" evidence="1">
    <location>
        <begin position="240"/>
        <end position="254"/>
    </location>
</feature>
<feature type="region of interest" description="Disordered" evidence="1">
    <location>
        <begin position="401"/>
        <end position="477"/>
    </location>
</feature>
<comment type="caution">
    <text evidence="2">The sequence shown here is derived from an EMBL/GenBank/DDBJ whole genome shotgun (WGS) entry which is preliminary data.</text>
</comment>
<reference evidence="2" key="1">
    <citation type="journal article" date="2023" name="Mol. Phylogenet. Evol.">
        <title>Genome-scale phylogeny and comparative genomics of the fungal order Sordariales.</title>
        <authorList>
            <person name="Hensen N."/>
            <person name="Bonometti L."/>
            <person name="Westerberg I."/>
            <person name="Brannstrom I.O."/>
            <person name="Guillou S."/>
            <person name="Cros-Aarteil S."/>
            <person name="Calhoun S."/>
            <person name="Haridas S."/>
            <person name="Kuo A."/>
            <person name="Mondo S."/>
            <person name="Pangilinan J."/>
            <person name="Riley R."/>
            <person name="LaButti K."/>
            <person name="Andreopoulos B."/>
            <person name="Lipzen A."/>
            <person name="Chen C."/>
            <person name="Yan M."/>
            <person name="Daum C."/>
            <person name="Ng V."/>
            <person name="Clum A."/>
            <person name="Steindorff A."/>
            <person name="Ohm R.A."/>
            <person name="Martin F."/>
            <person name="Silar P."/>
            <person name="Natvig D.O."/>
            <person name="Lalanne C."/>
            <person name="Gautier V."/>
            <person name="Ament-Velasquez S.L."/>
            <person name="Kruys A."/>
            <person name="Hutchinson M.I."/>
            <person name="Powell A.J."/>
            <person name="Barry K."/>
            <person name="Miller A.N."/>
            <person name="Grigoriev I.V."/>
            <person name="Debuchy R."/>
            <person name="Gladieux P."/>
            <person name="Hiltunen Thoren M."/>
            <person name="Johannesson H."/>
        </authorList>
    </citation>
    <scope>NUCLEOTIDE SEQUENCE</scope>
    <source>
        <strain evidence="2">CBS 315.58</strain>
    </source>
</reference>
<feature type="compositionally biased region" description="Basic and acidic residues" evidence="1">
    <location>
        <begin position="137"/>
        <end position="150"/>
    </location>
</feature>
<protein>
    <submittedName>
        <fullName evidence="2">Uncharacterized protein</fullName>
    </submittedName>
</protein>
<feature type="compositionally biased region" description="Polar residues" evidence="1">
    <location>
        <begin position="467"/>
        <end position="477"/>
    </location>
</feature>
<dbReference type="EMBL" id="MU863995">
    <property type="protein sequence ID" value="KAK4196037.1"/>
    <property type="molecule type" value="Genomic_DNA"/>
</dbReference>
<dbReference type="Proteomes" id="UP001303160">
    <property type="component" value="Unassembled WGS sequence"/>
</dbReference>
<name>A0AAN6XCE0_9PEZI</name>
<organism evidence="2 3">
    <name type="scientific">Triangularia verruculosa</name>
    <dbReference type="NCBI Taxonomy" id="2587418"/>
    <lineage>
        <taxon>Eukaryota</taxon>
        <taxon>Fungi</taxon>
        <taxon>Dikarya</taxon>
        <taxon>Ascomycota</taxon>
        <taxon>Pezizomycotina</taxon>
        <taxon>Sordariomycetes</taxon>
        <taxon>Sordariomycetidae</taxon>
        <taxon>Sordariales</taxon>
        <taxon>Podosporaceae</taxon>
        <taxon>Triangularia</taxon>
    </lineage>
</organism>
<feature type="region of interest" description="Disordered" evidence="1">
    <location>
        <begin position="354"/>
        <end position="389"/>
    </location>
</feature>
<feature type="compositionally biased region" description="Basic and acidic residues" evidence="1">
    <location>
        <begin position="435"/>
        <end position="446"/>
    </location>
</feature>